<accession>A0A6A7BXM9</accession>
<evidence type="ECO:0000256" key="1">
    <source>
        <dbReference type="SAM" id="MobiDB-lite"/>
    </source>
</evidence>
<reference evidence="2" key="1">
    <citation type="journal article" date="2020" name="Stud. Mycol.">
        <title>101 Dothideomycetes genomes: a test case for predicting lifestyles and emergence of pathogens.</title>
        <authorList>
            <person name="Haridas S."/>
            <person name="Albert R."/>
            <person name="Binder M."/>
            <person name="Bloem J."/>
            <person name="Labutti K."/>
            <person name="Salamov A."/>
            <person name="Andreopoulos B."/>
            <person name="Baker S."/>
            <person name="Barry K."/>
            <person name="Bills G."/>
            <person name="Bluhm B."/>
            <person name="Cannon C."/>
            <person name="Castanera R."/>
            <person name="Culley D."/>
            <person name="Daum C."/>
            <person name="Ezra D."/>
            <person name="Gonzalez J."/>
            <person name="Henrissat B."/>
            <person name="Kuo A."/>
            <person name="Liang C."/>
            <person name="Lipzen A."/>
            <person name="Lutzoni F."/>
            <person name="Magnuson J."/>
            <person name="Mondo S."/>
            <person name="Nolan M."/>
            <person name="Ohm R."/>
            <person name="Pangilinan J."/>
            <person name="Park H.-J."/>
            <person name="Ramirez L."/>
            <person name="Alfaro M."/>
            <person name="Sun H."/>
            <person name="Tritt A."/>
            <person name="Yoshinaga Y."/>
            <person name="Zwiers L.-H."/>
            <person name="Turgeon B."/>
            <person name="Goodwin S."/>
            <person name="Spatafora J."/>
            <person name="Crous P."/>
            <person name="Grigoriev I."/>
        </authorList>
    </citation>
    <scope>NUCLEOTIDE SEQUENCE</scope>
    <source>
        <strain evidence="2">CBS 480.64</strain>
    </source>
</reference>
<evidence type="ECO:0000313" key="2">
    <source>
        <dbReference type="EMBL" id="KAF2859964.1"/>
    </source>
</evidence>
<dbReference type="AlphaFoldDB" id="A0A6A7BXM9"/>
<gene>
    <name evidence="2" type="ORF">K470DRAFT_85685</name>
</gene>
<feature type="region of interest" description="Disordered" evidence="1">
    <location>
        <begin position="51"/>
        <end position="74"/>
    </location>
</feature>
<dbReference type="Proteomes" id="UP000799421">
    <property type="component" value="Unassembled WGS sequence"/>
</dbReference>
<sequence length="107" mass="12315">MAVSRGQQLHLQYLSASVMKERFLEGQENLLRLGKDVNILIKENWKAQARAEISSRSNPRHRGAQNKTRVNPEDAETLRVMEGIMPATPPYEQFCNRGFEFNCIKLI</sequence>
<keyword evidence="3" id="KW-1185">Reference proteome</keyword>
<proteinExistence type="predicted"/>
<organism evidence="2 3">
    <name type="scientific">Piedraia hortae CBS 480.64</name>
    <dbReference type="NCBI Taxonomy" id="1314780"/>
    <lineage>
        <taxon>Eukaryota</taxon>
        <taxon>Fungi</taxon>
        <taxon>Dikarya</taxon>
        <taxon>Ascomycota</taxon>
        <taxon>Pezizomycotina</taxon>
        <taxon>Dothideomycetes</taxon>
        <taxon>Dothideomycetidae</taxon>
        <taxon>Capnodiales</taxon>
        <taxon>Piedraiaceae</taxon>
        <taxon>Piedraia</taxon>
    </lineage>
</organism>
<evidence type="ECO:0000313" key="3">
    <source>
        <dbReference type="Proteomes" id="UP000799421"/>
    </source>
</evidence>
<name>A0A6A7BXM9_9PEZI</name>
<protein>
    <submittedName>
        <fullName evidence="2">Uncharacterized protein</fullName>
    </submittedName>
</protein>
<dbReference type="EMBL" id="MU005986">
    <property type="protein sequence ID" value="KAF2859964.1"/>
    <property type="molecule type" value="Genomic_DNA"/>
</dbReference>